<dbReference type="EMBL" id="CAJJDM010000146">
    <property type="protein sequence ID" value="CAD8109969.1"/>
    <property type="molecule type" value="Genomic_DNA"/>
</dbReference>
<organism evidence="1 2">
    <name type="scientific">Paramecium primaurelia</name>
    <dbReference type="NCBI Taxonomy" id="5886"/>
    <lineage>
        <taxon>Eukaryota</taxon>
        <taxon>Sar</taxon>
        <taxon>Alveolata</taxon>
        <taxon>Ciliophora</taxon>
        <taxon>Intramacronucleata</taxon>
        <taxon>Oligohymenophorea</taxon>
        <taxon>Peniculida</taxon>
        <taxon>Parameciidae</taxon>
        <taxon>Paramecium</taxon>
    </lineage>
</organism>
<dbReference type="Proteomes" id="UP000688137">
    <property type="component" value="Unassembled WGS sequence"/>
</dbReference>
<reference evidence="1" key="1">
    <citation type="submission" date="2021-01" db="EMBL/GenBank/DDBJ databases">
        <authorList>
            <consortium name="Genoscope - CEA"/>
            <person name="William W."/>
        </authorList>
    </citation>
    <scope>NUCLEOTIDE SEQUENCE</scope>
</reference>
<dbReference type="AlphaFoldDB" id="A0A8S1Q2U4"/>
<evidence type="ECO:0000313" key="1">
    <source>
        <dbReference type="EMBL" id="CAD8109969.1"/>
    </source>
</evidence>
<keyword evidence="2" id="KW-1185">Reference proteome</keyword>
<accession>A0A8S1Q2U4</accession>
<name>A0A8S1Q2U4_PARPR</name>
<gene>
    <name evidence="1" type="ORF">PPRIM_AZ9-3.1.T1420081</name>
</gene>
<protein>
    <submittedName>
        <fullName evidence="1">Uncharacterized protein</fullName>
    </submittedName>
</protein>
<evidence type="ECO:0000313" key="2">
    <source>
        <dbReference type="Proteomes" id="UP000688137"/>
    </source>
</evidence>
<comment type="caution">
    <text evidence="1">The sequence shown here is derived from an EMBL/GenBank/DDBJ whole genome shotgun (WGS) entry which is preliminary data.</text>
</comment>
<sequence length="203" mass="24180">MGICCSGGQNHPKQKVEQKIQTINNVYQEQPKQDQFSELSEEIQEILDMYLKHEKNSPQHKSLNESNHLKHSLEMPNTPYFKNNADSDDQFHFLRQTKQLEEISIHLPHKSSDYLPALQEINQEKQQKHCLMKNHKFQSKCPICNNDHIWFHNCKQDFIYQEELLLLCQQCNFKTLITEYEFVCLKTSERFKFTADQIGKFFV</sequence>
<proteinExistence type="predicted"/>